<dbReference type="InterPro" id="IPR036097">
    <property type="entry name" value="HisK_dim/P_sf"/>
</dbReference>
<dbReference type="GO" id="GO:0000155">
    <property type="term" value="F:phosphorelay sensor kinase activity"/>
    <property type="evidence" value="ECO:0007669"/>
    <property type="project" value="InterPro"/>
</dbReference>
<evidence type="ECO:0000256" key="8">
    <source>
        <dbReference type="PROSITE-ProRule" id="PRU00169"/>
    </source>
</evidence>
<dbReference type="Pfam" id="PF01590">
    <property type="entry name" value="GAF"/>
    <property type="match status" value="1"/>
</dbReference>
<evidence type="ECO:0000259" key="11">
    <source>
        <dbReference type="PROSITE" id="PS50112"/>
    </source>
</evidence>
<dbReference type="InterPro" id="IPR001610">
    <property type="entry name" value="PAC"/>
</dbReference>
<keyword evidence="4" id="KW-0808">Transferase</keyword>
<dbReference type="SUPFAM" id="SSF55874">
    <property type="entry name" value="ATPase domain of HSP90 chaperone/DNA topoisomerase II/histidine kinase"/>
    <property type="match status" value="1"/>
</dbReference>
<name>A0A918T0M6_9GAMM</name>
<dbReference type="InterPro" id="IPR003594">
    <property type="entry name" value="HATPase_dom"/>
</dbReference>
<dbReference type="CDD" id="cd17580">
    <property type="entry name" value="REC_2_DhkD-like"/>
    <property type="match status" value="1"/>
</dbReference>
<reference evidence="13" key="1">
    <citation type="journal article" date="2014" name="Int. J. Syst. Evol. Microbiol.">
        <title>Complete genome sequence of Corynebacterium casei LMG S-19264T (=DSM 44701T), isolated from a smear-ripened cheese.</title>
        <authorList>
            <consortium name="US DOE Joint Genome Institute (JGI-PGF)"/>
            <person name="Walter F."/>
            <person name="Albersmeier A."/>
            <person name="Kalinowski J."/>
            <person name="Ruckert C."/>
        </authorList>
    </citation>
    <scope>NUCLEOTIDE SEQUENCE</scope>
    <source>
        <strain evidence="13">KCTC 23077</strain>
    </source>
</reference>
<dbReference type="SMART" id="SM00387">
    <property type="entry name" value="HATPase_c"/>
    <property type="match status" value="1"/>
</dbReference>
<dbReference type="InterPro" id="IPR013655">
    <property type="entry name" value="PAS_fold_3"/>
</dbReference>
<dbReference type="SUPFAM" id="SSF47384">
    <property type="entry name" value="Homodimeric domain of signal transducing histidine kinase"/>
    <property type="match status" value="1"/>
</dbReference>
<dbReference type="Gene3D" id="3.30.450.40">
    <property type="match status" value="1"/>
</dbReference>
<comment type="catalytic activity">
    <reaction evidence="1">
        <text>ATP + protein L-histidine = ADP + protein N-phospho-L-histidine.</text>
        <dbReference type="EC" id="2.7.13.3"/>
    </reaction>
</comment>
<dbReference type="Pfam" id="PF08447">
    <property type="entry name" value="PAS_3"/>
    <property type="match status" value="2"/>
</dbReference>
<dbReference type="PRINTS" id="PR00344">
    <property type="entry name" value="BCTRLSENSOR"/>
</dbReference>
<feature type="domain" description="PAC" evidence="12">
    <location>
        <begin position="645"/>
        <end position="692"/>
    </location>
</feature>
<feature type="domain" description="PAS" evidence="11">
    <location>
        <begin position="273"/>
        <end position="344"/>
    </location>
</feature>
<dbReference type="Proteomes" id="UP000646426">
    <property type="component" value="Unassembled WGS sequence"/>
</dbReference>
<keyword evidence="7" id="KW-0472">Membrane</keyword>
<dbReference type="PANTHER" id="PTHR43547">
    <property type="entry name" value="TWO-COMPONENT HISTIDINE KINASE"/>
    <property type="match status" value="1"/>
</dbReference>
<dbReference type="InterPro" id="IPR000700">
    <property type="entry name" value="PAS-assoc_C"/>
</dbReference>
<evidence type="ECO:0000256" key="5">
    <source>
        <dbReference type="ARBA" id="ARBA00022777"/>
    </source>
</evidence>
<evidence type="ECO:0000259" key="10">
    <source>
        <dbReference type="PROSITE" id="PS50110"/>
    </source>
</evidence>
<dbReference type="InterPro" id="IPR029016">
    <property type="entry name" value="GAF-like_dom_sf"/>
</dbReference>
<dbReference type="InterPro" id="IPR013656">
    <property type="entry name" value="PAS_4"/>
</dbReference>
<keyword evidence="5" id="KW-0418">Kinase</keyword>
<reference evidence="13" key="2">
    <citation type="submission" date="2020-09" db="EMBL/GenBank/DDBJ databases">
        <authorList>
            <person name="Sun Q."/>
            <person name="Kim S."/>
        </authorList>
    </citation>
    <scope>NUCLEOTIDE SEQUENCE</scope>
    <source>
        <strain evidence="13">KCTC 23077</strain>
    </source>
</reference>
<dbReference type="RefSeq" id="WP_189455519.1">
    <property type="nucleotide sequence ID" value="NZ_BMYD01000002.1"/>
</dbReference>
<feature type="domain" description="PAC" evidence="12">
    <location>
        <begin position="220"/>
        <end position="272"/>
    </location>
</feature>
<proteinExistence type="predicted"/>
<dbReference type="CDD" id="cd00130">
    <property type="entry name" value="PAS"/>
    <property type="match status" value="3"/>
</dbReference>
<dbReference type="Pfam" id="PF00512">
    <property type="entry name" value="HisKA"/>
    <property type="match status" value="1"/>
</dbReference>
<dbReference type="Gene3D" id="3.30.565.10">
    <property type="entry name" value="Histidine kinase-like ATPase, C-terminal domain"/>
    <property type="match status" value="1"/>
</dbReference>
<feature type="domain" description="PAC" evidence="12">
    <location>
        <begin position="347"/>
        <end position="400"/>
    </location>
</feature>
<dbReference type="InterPro" id="IPR004358">
    <property type="entry name" value="Sig_transdc_His_kin-like_C"/>
</dbReference>
<evidence type="ECO:0000256" key="2">
    <source>
        <dbReference type="ARBA" id="ARBA00012438"/>
    </source>
</evidence>
<dbReference type="GO" id="GO:0005886">
    <property type="term" value="C:plasma membrane"/>
    <property type="evidence" value="ECO:0007669"/>
    <property type="project" value="UniProtKB-ARBA"/>
</dbReference>
<dbReference type="InterPro" id="IPR005467">
    <property type="entry name" value="His_kinase_dom"/>
</dbReference>
<feature type="domain" description="Histidine kinase" evidence="9">
    <location>
        <begin position="703"/>
        <end position="921"/>
    </location>
</feature>
<dbReference type="Gene3D" id="3.30.450.20">
    <property type="entry name" value="PAS domain"/>
    <property type="match status" value="4"/>
</dbReference>
<keyword evidence="6" id="KW-0902">Two-component regulatory system</keyword>
<dbReference type="FunFam" id="1.10.287.130:FF:000001">
    <property type="entry name" value="Two-component sensor histidine kinase"/>
    <property type="match status" value="1"/>
</dbReference>
<dbReference type="SMART" id="SM00086">
    <property type="entry name" value="PAC"/>
    <property type="match status" value="2"/>
</dbReference>
<dbReference type="SMART" id="SM00091">
    <property type="entry name" value="PAS"/>
    <property type="match status" value="3"/>
</dbReference>
<dbReference type="PROSITE" id="PS50110">
    <property type="entry name" value="RESPONSE_REGULATORY"/>
    <property type="match status" value="1"/>
</dbReference>
<dbReference type="InterPro" id="IPR001789">
    <property type="entry name" value="Sig_transdc_resp-reg_receiver"/>
</dbReference>
<comment type="caution">
    <text evidence="13">The sequence shown here is derived from an EMBL/GenBank/DDBJ whole genome shotgun (WGS) entry which is preliminary data.</text>
</comment>
<keyword evidence="3 8" id="KW-0597">Phosphoprotein</keyword>
<dbReference type="Pfam" id="PF02518">
    <property type="entry name" value="HATPase_c"/>
    <property type="match status" value="1"/>
</dbReference>
<dbReference type="SUPFAM" id="SSF55785">
    <property type="entry name" value="PYP-like sensor domain (PAS domain)"/>
    <property type="match status" value="4"/>
</dbReference>
<dbReference type="InterPro" id="IPR011006">
    <property type="entry name" value="CheY-like_superfamily"/>
</dbReference>
<dbReference type="PROSITE" id="PS50109">
    <property type="entry name" value="HIS_KIN"/>
    <property type="match status" value="1"/>
</dbReference>
<dbReference type="PANTHER" id="PTHR43547:SF2">
    <property type="entry name" value="HYBRID SIGNAL TRANSDUCTION HISTIDINE KINASE C"/>
    <property type="match status" value="1"/>
</dbReference>
<evidence type="ECO:0000256" key="3">
    <source>
        <dbReference type="ARBA" id="ARBA00022553"/>
    </source>
</evidence>
<dbReference type="SUPFAM" id="SSF52172">
    <property type="entry name" value="CheY-like"/>
    <property type="match status" value="1"/>
</dbReference>
<accession>A0A918T0M6</accession>
<dbReference type="InterPro" id="IPR003661">
    <property type="entry name" value="HisK_dim/P_dom"/>
</dbReference>
<evidence type="ECO:0000313" key="13">
    <source>
        <dbReference type="EMBL" id="GHA80383.1"/>
    </source>
</evidence>
<sequence>MSTQTPPNDAPAETADGPDSKYRALADFLEDGFFIVQPIFDEHGDAADFRYVEVNRAFEQQSGMSNVVGRTVREVMPTIEPFWIELYARVARSGESAMFERQARSTGKWFSVKAARFVSSPEPQVGVLFRDITARKREEALRHESEERLLIALEAADLGVWEFDPRTETASTRSLRHDQMFGYSEAQPEWNLEIALRHILQEDHQTLKEAMVEAVDTGKLSVEVRVRWSDGSIHWIGCTGSTYYDEHGSPIRMAGVIADITARKAAEHSLRDSEMLFRTMADTVPIIVWTTDAEGRAEFLNRQWTLYTGQPHVATTAAQIAADHVHPDDVAITMQRFNEACRTGRQFAVEHRIRSVSGDYQWFQVQAEPYRDPQTGQILRWFGTSVDIHERKEADRQLRETAQSQAFQLELSEAIRTLDTPDEIIDVTSEMLGRRLQAARVIYCEVTGPDSLLVIRDWTADTCGGLAGETLKMSDFGGPHIADLREGRTVVNHDVTEDPRTAAQAGSFIARGVRAELAVPIMRAGRLKLVVAIHKSQPHRWQDGETQLSSAVAQQILLAAEAAAAKGALRAERDLSRAIFDSMEEGFALLSPDWVIQDINEIGARLVSQSRPEMIGRNHWEAIPEAVGSPLEPLYQRVLATGVHETFEYLHAPRTGEPHWLEIRPYRLATGGLVVFFRDISERKRIEQELNDAVRRRDEFLAMLAHELRNPLAPIRAAADVLSMPSIDETRIRETSGVISRQVKHMTGLVDDLLDVSRVTRGLTVLDKERVNLKSAASSAIEQVRPLIEARRHHLTVQSPPGDAEVFGDPKRLVQVLTNLLNNAAKYTPEGGRIALTIDIDDTHVSVTVADDGIGMSSDMLDRAFTLFSQAEQTSDRSQGGLGIGLALVKSLVELHGGTVAAASVGPGAGSEFTVRLPRPPGAPAPTRTRDNAALPSPGQPLRVLIVDDNEDAASMLQLFLEASGHTVTIEHGSRTGLERALAERPDVCLLDIGLPDMDGNELARRLRASEQTRDAVLIAITGYGQESDRKSTAAAGFDHHLVKPIDPFVLAGLLAAVRR</sequence>
<dbReference type="SMART" id="SM00065">
    <property type="entry name" value="GAF"/>
    <property type="match status" value="1"/>
</dbReference>
<evidence type="ECO:0000259" key="12">
    <source>
        <dbReference type="PROSITE" id="PS50113"/>
    </source>
</evidence>
<dbReference type="Gene3D" id="3.40.50.2300">
    <property type="match status" value="1"/>
</dbReference>
<dbReference type="Pfam" id="PF08448">
    <property type="entry name" value="PAS_4"/>
    <property type="match status" value="1"/>
</dbReference>
<gene>
    <name evidence="13" type="ORF">GCM10007067_17670</name>
</gene>
<protein>
    <recommendedName>
        <fullName evidence="2">histidine kinase</fullName>
        <ecNumber evidence="2">2.7.13.3</ecNumber>
    </recommendedName>
</protein>
<dbReference type="FunFam" id="3.30.565.10:FF:000006">
    <property type="entry name" value="Sensor histidine kinase WalK"/>
    <property type="match status" value="1"/>
</dbReference>
<evidence type="ECO:0000256" key="1">
    <source>
        <dbReference type="ARBA" id="ARBA00000085"/>
    </source>
</evidence>
<dbReference type="SMART" id="SM00388">
    <property type="entry name" value="HisKA"/>
    <property type="match status" value="1"/>
</dbReference>
<evidence type="ECO:0000256" key="6">
    <source>
        <dbReference type="ARBA" id="ARBA00023012"/>
    </source>
</evidence>
<evidence type="ECO:0000259" key="9">
    <source>
        <dbReference type="PROSITE" id="PS50109"/>
    </source>
</evidence>
<dbReference type="CDD" id="cd00082">
    <property type="entry name" value="HisKA"/>
    <property type="match status" value="1"/>
</dbReference>
<dbReference type="SUPFAM" id="SSF55781">
    <property type="entry name" value="GAF domain-like"/>
    <property type="match status" value="1"/>
</dbReference>
<evidence type="ECO:0000256" key="4">
    <source>
        <dbReference type="ARBA" id="ARBA00022679"/>
    </source>
</evidence>
<dbReference type="AlphaFoldDB" id="A0A918T0M6"/>
<dbReference type="InterPro" id="IPR035965">
    <property type="entry name" value="PAS-like_dom_sf"/>
</dbReference>
<organism evidence="13 14">
    <name type="scientific">Cognatilysobacter bugurensis</name>
    <dbReference type="NCBI Taxonomy" id="543356"/>
    <lineage>
        <taxon>Bacteria</taxon>
        <taxon>Pseudomonadati</taxon>
        <taxon>Pseudomonadota</taxon>
        <taxon>Gammaproteobacteria</taxon>
        <taxon>Lysobacterales</taxon>
        <taxon>Lysobacteraceae</taxon>
        <taxon>Cognatilysobacter</taxon>
    </lineage>
</organism>
<dbReference type="Gene3D" id="1.10.287.130">
    <property type="match status" value="1"/>
</dbReference>
<dbReference type="SMART" id="SM00448">
    <property type="entry name" value="REC"/>
    <property type="match status" value="1"/>
</dbReference>
<dbReference type="NCBIfam" id="TIGR00229">
    <property type="entry name" value="sensory_box"/>
    <property type="match status" value="4"/>
</dbReference>
<dbReference type="Pfam" id="PF13188">
    <property type="entry name" value="PAS_8"/>
    <property type="match status" value="1"/>
</dbReference>
<feature type="domain" description="Response regulatory" evidence="10">
    <location>
        <begin position="943"/>
        <end position="1059"/>
    </location>
</feature>
<dbReference type="Pfam" id="PF00072">
    <property type="entry name" value="Response_reg"/>
    <property type="match status" value="1"/>
</dbReference>
<dbReference type="EMBL" id="BMYD01000002">
    <property type="protein sequence ID" value="GHA80383.1"/>
    <property type="molecule type" value="Genomic_DNA"/>
</dbReference>
<dbReference type="PROSITE" id="PS50112">
    <property type="entry name" value="PAS"/>
    <property type="match status" value="1"/>
</dbReference>
<dbReference type="InterPro" id="IPR000014">
    <property type="entry name" value="PAS"/>
</dbReference>
<evidence type="ECO:0000313" key="14">
    <source>
        <dbReference type="Proteomes" id="UP000646426"/>
    </source>
</evidence>
<keyword evidence="14" id="KW-1185">Reference proteome</keyword>
<dbReference type="PROSITE" id="PS50113">
    <property type="entry name" value="PAC"/>
    <property type="match status" value="3"/>
</dbReference>
<dbReference type="InterPro" id="IPR036890">
    <property type="entry name" value="HATPase_C_sf"/>
</dbReference>
<dbReference type="InterPro" id="IPR003018">
    <property type="entry name" value="GAF"/>
</dbReference>
<evidence type="ECO:0000256" key="7">
    <source>
        <dbReference type="ARBA" id="ARBA00023136"/>
    </source>
</evidence>
<dbReference type="EC" id="2.7.13.3" evidence="2"/>
<feature type="modified residue" description="4-aspartylphosphate" evidence="8">
    <location>
        <position position="992"/>
    </location>
</feature>